<dbReference type="GO" id="GO:0006260">
    <property type="term" value="P:DNA replication"/>
    <property type="evidence" value="ECO:0007669"/>
    <property type="project" value="TreeGrafter"/>
</dbReference>
<name>K1WKS5_MARBU</name>
<dbReference type="EMBL" id="JH921433">
    <property type="protein sequence ID" value="EKD18290.1"/>
    <property type="molecule type" value="Genomic_DNA"/>
</dbReference>
<dbReference type="GO" id="GO:0000724">
    <property type="term" value="P:double-strand break repair via homologous recombination"/>
    <property type="evidence" value="ECO:0007669"/>
    <property type="project" value="TreeGrafter"/>
</dbReference>
<dbReference type="eggNOG" id="KOG3108">
    <property type="taxonomic scope" value="Eukaryota"/>
</dbReference>
<feature type="compositionally biased region" description="Polar residues" evidence="5">
    <location>
        <begin position="27"/>
        <end position="47"/>
    </location>
</feature>
<dbReference type="SUPFAM" id="SSF50249">
    <property type="entry name" value="Nucleic acid-binding proteins"/>
    <property type="match status" value="1"/>
</dbReference>
<dbReference type="GeneID" id="18759218"/>
<dbReference type="OrthoDB" id="25571at2759"/>
<dbReference type="Pfam" id="PF08784">
    <property type="entry name" value="RPA_C"/>
    <property type="match status" value="1"/>
</dbReference>
<evidence type="ECO:0000256" key="1">
    <source>
        <dbReference type="ARBA" id="ARBA00004123"/>
    </source>
</evidence>
<dbReference type="InterPro" id="IPR036388">
    <property type="entry name" value="WH-like_DNA-bd_sf"/>
</dbReference>
<organism evidence="8 9">
    <name type="scientific">Marssonina brunnea f. sp. multigermtubi (strain MB_m1)</name>
    <name type="common">Marssonina leaf spot fungus</name>
    <dbReference type="NCBI Taxonomy" id="1072389"/>
    <lineage>
        <taxon>Eukaryota</taxon>
        <taxon>Fungi</taxon>
        <taxon>Dikarya</taxon>
        <taxon>Ascomycota</taxon>
        <taxon>Pezizomycotina</taxon>
        <taxon>Leotiomycetes</taxon>
        <taxon>Helotiales</taxon>
        <taxon>Drepanopezizaceae</taxon>
        <taxon>Drepanopeziza</taxon>
    </lineage>
</organism>
<sequence length="330" mass="35507">MEHDIQASRTNYQPLYALLTRLASGRPSASQHINSPQHHNQPATMSNYGYSGAGSGGGGGYSTTSYGAQGGADGGGFMGGSQQGSQESPGGNKTYGKDTLRPVTIKQIIDAQQPHPDSDFKIDGSEVTQLTFIGQINQISSQATNTTYKLDDGTGLIEVKQWVDSDADPDAAKDFPKEGEYLRVWGRLKAFNNKRHVGAHMIRPVKDFNEVSYHLLEATAVHLYFTRGPPELNGVKSEGGNGMFVDSNAGANGAMGGQTKKLPPKMTSIAKRVYEVLKNSPQNNEGMHVHLIASQLGVNPNEVFKAGDELLGEGAIYTTVDDETWAVLEY</sequence>
<dbReference type="KEGG" id="mbe:MBM_03283"/>
<feature type="domain" description="Replication protein A C-terminal" evidence="7">
    <location>
        <begin position="222"/>
        <end position="323"/>
    </location>
</feature>
<dbReference type="InParanoid" id="K1WKS5"/>
<dbReference type="AlphaFoldDB" id="K1WKS5"/>
<evidence type="ECO:0000313" key="9">
    <source>
        <dbReference type="Proteomes" id="UP000006753"/>
    </source>
</evidence>
<keyword evidence="9" id="KW-1185">Reference proteome</keyword>
<dbReference type="Gene3D" id="1.10.10.10">
    <property type="entry name" value="Winged helix-like DNA-binding domain superfamily/Winged helix DNA-binding domain"/>
    <property type="match status" value="1"/>
</dbReference>
<dbReference type="InterPro" id="IPR040260">
    <property type="entry name" value="RFA2-like"/>
</dbReference>
<dbReference type="InterPro" id="IPR004365">
    <property type="entry name" value="NA-bd_OB_tRNA"/>
</dbReference>
<dbReference type="PANTHER" id="PTHR13989">
    <property type="entry name" value="REPLICATION PROTEIN A-RELATED"/>
    <property type="match status" value="1"/>
</dbReference>
<dbReference type="FunFam" id="1.10.10.10:FF:000168">
    <property type="entry name" value="Replication protein A 32 kDa subunit"/>
    <property type="match status" value="1"/>
</dbReference>
<dbReference type="STRING" id="1072389.K1WKS5"/>
<feature type="domain" description="OB" evidence="6">
    <location>
        <begin position="131"/>
        <end position="195"/>
    </location>
</feature>
<dbReference type="InterPro" id="IPR014892">
    <property type="entry name" value="RPA_C"/>
</dbReference>
<dbReference type="GO" id="GO:0035861">
    <property type="term" value="C:site of double-strand break"/>
    <property type="evidence" value="ECO:0007669"/>
    <property type="project" value="TreeGrafter"/>
</dbReference>
<proteinExistence type="inferred from homology"/>
<dbReference type="GO" id="GO:0003697">
    <property type="term" value="F:single-stranded DNA binding"/>
    <property type="evidence" value="ECO:0007669"/>
    <property type="project" value="TreeGrafter"/>
</dbReference>
<feature type="compositionally biased region" description="Gly residues" evidence="5">
    <location>
        <begin position="72"/>
        <end position="82"/>
    </location>
</feature>
<dbReference type="CDD" id="cd04478">
    <property type="entry name" value="RPA2_DBD_D"/>
    <property type="match status" value="1"/>
</dbReference>
<evidence type="ECO:0000256" key="3">
    <source>
        <dbReference type="ARBA" id="ARBA00023125"/>
    </source>
</evidence>
<dbReference type="HOGENOM" id="CLU_051033_0_1_1"/>
<evidence type="ECO:0000256" key="2">
    <source>
        <dbReference type="ARBA" id="ARBA00007815"/>
    </source>
</evidence>
<dbReference type="PANTHER" id="PTHR13989:SF16">
    <property type="entry name" value="REPLICATION PROTEIN A2"/>
    <property type="match status" value="1"/>
</dbReference>
<protein>
    <submittedName>
        <fullName evidence="8">Putative replication protein A 32 kDa subunit</fullName>
    </submittedName>
</protein>
<evidence type="ECO:0000259" key="7">
    <source>
        <dbReference type="Pfam" id="PF08784"/>
    </source>
</evidence>
<reference evidence="8 9" key="1">
    <citation type="journal article" date="2012" name="BMC Genomics">
        <title>Sequencing the genome of Marssonina brunnea reveals fungus-poplar co-evolution.</title>
        <authorList>
            <person name="Zhu S."/>
            <person name="Cao Y.-Z."/>
            <person name="Jiang C."/>
            <person name="Tan B.-Y."/>
            <person name="Wang Z."/>
            <person name="Feng S."/>
            <person name="Zhang L."/>
            <person name="Su X.-H."/>
            <person name="Brejova B."/>
            <person name="Vinar T."/>
            <person name="Xu M."/>
            <person name="Wang M.-X."/>
            <person name="Zhang S.-G."/>
            <person name="Huang M.-R."/>
            <person name="Wu R."/>
            <person name="Zhou Y."/>
        </authorList>
    </citation>
    <scope>NUCLEOTIDE SEQUENCE [LARGE SCALE GENOMIC DNA]</scope>
    <source>
        <strain evidence="8 9">MB_m1</strain>
    </source>
</reference>
<comment type="similarity">
    <text evidence="2">Belongs to the replication factor A protein 2 family.</text>
</comment>
<feature type="region of interest" description="Disordered" evidence="5">
    <location>
        <begin position="27"/>
        <end position="49"/>
    </location>
</feature>
<dbReference type="GO" id="GO:0000781">
    <property type="term" value="C:chromosome, telomeric region"/>
    <property type="evidence" value="ECO:0007669"/>
    <property type="project" value="TreeGrafter"/>
</dbReference>
<feature type="region of interest" description="Disordered" evidence="5">
    <location>
        <begin position="72"/>
        <end position="98"/>
    </location>
</feature>
<evidence type="ECO:0000259" key="6">
    <source>
        <dbReference type="Pfam" id="PF01336"/>
    </source>
</evidence>
<evidence type="ECO:0000256" key="5">
    <source>
        <dbReference type="SAM" id="MobiDB-lite"/>
    </source>
</evidence>
<dbReference type="InterPro" id="IPR012340">
    <property type="entry name" value="NA-bd_OB-fold"/>
</dbReference>
<dbReference type="GO" id="GO:0005662">
    <property type="term" value="C:DNA replication factor A complex"/>
    <property type="evidence" value="ECO:0007669"/>
    <property type="project" value="TreeGrafter"/>
</dbReference>
<accession>K1WKS5</accession>
<keyword evidence="4" id="KW-0539">Nucleus</keyword>
<dbReference type="InterPro" id="IPR036390">
    <property type="entry name" value="WH_DNA-bd_sf"/>
</dbReference>
<evidence type="ECO:0000313" key="8">
    <source>
        <dbReference type="EMBL" id="EKD18290.1"/>
    </source>
</evidence>
<dbReference type="Gene3D" id="2.40.50.140">
    <property type="entry name" value="Nucleic acid-binding proteins"/>
    <property type="match status" value="1"/>
</dbReference>
<dbReference type="OMA" id="SFGNKRY"/>
<comment type="subcellular location">
    <subcellularLocation>
        <location evidence="1">Nucleus</location>
    </subcellularLocation>
</comment>
<dbReference type="Pfam" id="PF01336">
    <property type="entry name" value="tRNA_anti-codon"/>
    <property type="match status" value="1"/>
</dbReference>
<dbReference type="Proteomes" id="UP000006753">
    <property type="component" value="Unassembled WGS sequence"/>
</dbReference>
<dbReference type="SUPFAM" id="SSF46785">
    <property type="entry name" value="Winged helix' DNA-binding domain"/>
    <property type="match status" value="1"/>
</dbReference>
<dbReference type="FunCoup" id="K1WKS5">
    <property type="interactions" value="823"/>
</dbReference>
<dbReference type="GO" id="GO:0006289">
    <property type="term" value="P:nucleotide-excision repair"/>
    <property type="evidence" value="ECO:0007669"/>
    <property type="project" value="TreeGrafter"/>
</dbReference>
<evidence type="ECO:0000256" key="4">
    <source>
        <dbReference type="ARBA" id="ARBA00023242"/>
    </source>
</evidence>
<gene>
    <name evidence="8" type="ORF">MBM_03283</name>
</gene>
<keyword evidence="3" id="KW-0238">DNA-binding</keyword>